<name>A0AAP5QI54_9BURK</name>
<protein>
    <submittedName>
        <fullName evidence="2">NERD domain-containing protein</fullName>
    </submittedName>
</protein>
<dbReference type="Pfam" id="PF08378">
    <property type="entry name" value="NERD"/>
    <property type="match status" value="1"/>
</dbReference>
<gene>
    <name evidence="2" type="ORF">ParKJ_36895</name>
</gene>
<proteinExistence type="predicted"/>
<sequence>MSTSLWILVAVAYVAWRVLRARGLSPRAGKESPLPKMRNERSGDEGEARVQAELVDILTWLCGRNFYLHCGPLLLNHAPGTEFPTAEIDHLAITPFGIFVFETKNWTGLIKPGPSAEVLIRIGADGEPQARKSPLSQNRSKLKFLRGILPPVWSIEGAGVFASDSCVLSPELPVNIVRRADLRQWLRDKRARHAASTAVTVDVAAAWAAIQRIANTDDMALIRHREISRVNPKKKIALCPKVSVGFAESKRLLPLICLMFRPKTAIFLPLSGMTALHRSVVWEVPQNSQRLAR</sequence>
<dbReference type="AlphaFoldDB" id="A0AAP5QI54"/>
<evidence type="ECO:0000313" key="3">
    <source>
        <dbReference type="Proteomes" id="UP001246473"/>
    </source>
</evidence>
<feature type="domain" description="NERD" evidence="1">
    <location>
        <begin position="42"/>
        <end position="168"/>
    </location>
</feature>
<dbReference type="EMBL" id="JANSLM010000021">
    <property type="protein sequence ID" value="MDT8843020.1"/>
    <property type="molecule type" value="Genomic_DNA"/>
</dbReference>
<comment type="caution">
    <text evidence="2">The sequence shown here is derived from an EMBL/GenBank/DDBJ whole genome shotgun (WGS) entry which is preliminary data.</text>
</comment>
<dbReference type="Proteomes" id="UP001246473">
    <property type="component" value="Unassembled WGS sequence"/>
</dbReference>
<evidence type="ECO:0000259" key="1">
    <source>
        <dbReference type="PROSITE" id="PS50965"/>
    </source>
</evidence>
<dbReference type="RefSeq" id="WP_315697460.1">
    <property type="nucleotide sequence ID" value="NZ_JANSLM010000021.1"/>
</dbReference>
<evidence type="ECO:0000313" key="2">
    <source>
        <dbReference type="EMBL" id="MDT8843020.1"/>
    </source>
</evidence>
<dbReference type="InterPro" id="IPR011528">
    <property type="entry name" value="NERD"/>
</dbReference>
<accession>A0AAP5QI54</accession>
<dbReference type="PROSITE" id="PS50965">
    <property type="entry name" value="NERD"/>
    <property type="match status" value="1"/>
</dbReference>
<organism evidence="2 3">
    <name type="scientific">Paraburkholderia fungorum</name>
    <dbReference type="NCBI Taxonomy" id="134537"/>
    <lineage>
        <taxon>Bacteria</taxon>
        <taxon>Pseudomonadati</taxon>
        <taxon>Pseudomonadota</taxon>
        <taxon>Betaproteobacteria</taxon>
        <taxon>Burkholderiales</taxon>
        <taxon>Burkholderiaceae</taxon>
        <taxon>Paraburkholderia</taxon>
    </lineage>
</organism>
<reference evidence="2" key="1">
    <citation type="submission" date="2022-08" db="EMBL/GenBank/DDBJ databases">
        <authorList>
            <person name="Kim S.-J."/>
        </authorList>
    </citation>
    <scope>NUCLEOTIDE SEQUENCE</scope>
    <source>
        <strain evidence="2">KJ</strain>
    </source>
</reference>